<gene>
    <name evidence="1" type="ORF">G2W53_012194</name>
</gene>
<organism evidence="1 2">
    <name type="scientific">Senna tora</name>
    <dbReference type="NCBI Taxonomy" id="362788"/>
    <lineage>
        <taxon>Eukaryota</taxon>
        <taxon>Viridiplantae</taxon>
        <taxon>Streptophyta</taxon>
        <taxon>Embryophyta</taxon>
        <taxon>Tracheophyta</taxon>
        <taxon>Spermatophyta</taxon>
        <taxon>Magnoliopsida</taxon>
        <taxon>eudicotyledons</taxon>
        <taxon>Gunneridae</taxon>
        <taxon>Pentapetalae</taxon>
        <taxon>rosids</taxon>
        <taxon>fabids</taxon>
        <taxon>Fabales</taxon>
        <taxon>Fabaceae</taxon>
        <taxon>Caesalpinioideae</taxon>
        <taxon>Cassia clade</taxon>
        <taxon>Senna</taxon>
    </lineage>
</organism>
<sequence>MKKRRVLDQGIKQPNSHYRIRSMHVEHWDLPVFLLPSVLSSTDNGSGKTGLIDT</sequence>
<protein>
    <submittedName>
        <fullName evidence="1">Uncharacterized protein</fullName>
    </submittedName>
</protein>
<reference evidence="1" key="1">
    <citation type="submission" date="2020-09" db="EMBL/GenBank/DDBJ databases">
        <title>Genome-Enabled Discovery of Anthraquinone Biosynthesis in Senna tora.</title>
        <authorList>
            <person name="Kang S.-H."/>
            <person name="Pandey R.P."/>
            <person name="Lee C.-M."/>
            <person name="Sim J.-S."/>
            <person name="Jeong J.-T."/>
            <person name="Choi B.-S."/>
            <person name="Jung M."/>
            <person name="Ginzburg D."/>
            <person name="Zhao K."/>
            <person name="Won S.Y."/>
            <person name="Oh T.-J."/>
            <person name="Yu Y."/>
            <person name="Kim N.-H."/>
            <person name="Lee O.R."/>
            <person name="Lee T.-H."/>
            <person name="Bashyal P."/>
            <person name="Kim T.-S."/>
            <person name="Lee W.-H."/>
            <person name="Kawkins C."/>
            <person name="Kim C.-K."/>
            <person name="Kim J.S."/>
            <person name="Ahn B.O."/>
            <person name="Rhee S.Y."/>
            <person name="Sohng J.K."/>
        </authorList>
    </citation>
    <scope>NUCLEOTIDE SEQUENCE</scope>
    <source>
        <tissue evidence="1">Leaf</tissue>
    </source>
</reference>
<name>A0A834U0C0_9FABA</name>
<comment type="caution">
    <text evidence="1">The sequence shown here is derived from an EMBL/GenBank/DDBJ whole genome shotgun (WGS) entry which is preliminary data.</text>
</comment>
<keyword evidence="2" id="KW-1185">Reference proteome</keyword>
<evidence type="ECO:0000313" key="2">
    <source>
        <dbReference type="Proteomes" id="UP000634136"/>
    </source>
</evidence>
<dbReference type="EMBL" id="JAAIUW010000005">
    <property type="protein sequence ID" value="KAF7829861.1"/>
    <property type="molecule type" value="Genomic_DNA"/>
</dbReference>
<evidence type="ECO:0000313" key="1">
    <source>
        <dbReference type="EMBL" id="KAF7829861.1"/>
    </source>
</evidence>
<accession>A0A834U0C0</accession>
<proteinExistence type="predicted"/>
<dbReference type="Proteomes" id="UP000634136">
    <property type="component" value="Unassembled WGS sequence"/>
</dbReference>
<dbReference type="AlphaFoldDB" id="A0A834U0C0"/>